<dbReference type="PANTHER" id="PTHR11699">
    <property type="entry name" value="ALDEHYDE DEHYDROGENASE-RELATED"/>
    <property type="match status" value="1"/>
</dbReference>
<evidence type="ECO:0000313" key="4">
    <source>
        <dbReference type="Proteomes" id="UP000007076"/>
    </source>
</evidence>
<keyword evidence="4" id="KW-1185">Reference proteome</keyword>
<sequence>MEILRKLEILRGLLAEEKPELIALAATVETVRTAETEWQWADAGLALDRRQVAWLAGRVPLGTVHVRLPATLPLYSFVLFAVGALLPGNRVLVRPATASRHVVERVVSIARRAGLDVRADRDDWESFERRTGEDAAGVVFCGGPARAERLHQRLPERTRMVYQGPGCCAFVVAADADPAAAAAAVAATRLFNSSQDCLATERVYVADAVFDRFTAELDRVLDGVRYGPNTDPATDVGPLLLTAHAEDWYRRITDPAAGTVLRAGGRIGPDLYETSVLEAAADSAVVLEEKYCPILPLVRYRSDRELRQMLELGDFALGLTVHGRMPSFGTLDFGHVAIGSTQYDQENAMASFGGYRRTTFVRQARGVRPGPALVPFEMSAPAGRHLPRS</sequence>
<keyword evidence="1" id="KW-0560">Oxidoreductase</keyword>
<gene>
    <name evidence="3" type="ordered locus">KSE_33430</name>
</gene>
<dbReference type="InterPro" id="IPR016162">
    <property type="entry name" value="Ald_DH_N"/>
</dbReference>
<dbReference type="PATRIC" id="fig|452652.3.peg.3350"/>
<proteinExistence type="predicted"/>
<feature type="domain" description="Aldehyde dehydrogenase" evidence="2">
    <location>
        <begin position="50"/>
        <end position="362"/>
    </location>
</feature>
<name>E4ND72_KITSK</name>
<reference evidence="3 4" key="1">
    <citation type="journal article" date="2010" name="DNA Res.">
        <title>Genome sequence of Kitasatospora setae NBRC 14216T: an evolutionary snapshot of the family Streptomycetaceae.</title>
        <authorList>
            <person name="Ichikawa N."/>
            <person name="Oguchi A."/>
            <person name="Ikeda H."/>
            <person name="Ishikawa J."/>
            <person name="Kitani S."/>
            <person name="Watanabe Y."/>
            <person name="Nakamura S."/>
            <person name="Katano Y."/>
            <person name="Kishi E."/>
            <person name="Sasagawa M."/>
            <person name="Ankai A."/>
            <person name="Fukui S."/>
            <person name="Hashimoto Y."/>
            <person name="Kamata S."/>
            <person name="Otoguro M."/>
            <person name="Tanikawa S."/>
            <person name="Nihira T."/>
            <person name="Horinouchi S."/>
            <person name="Ohnishi Y."/>
            <person name="Hayakawa M."/>
            <person name="Kuzuyama T."/>
            <person name="Arisawa A."/>
            <person name="Nomoto F."/>
            <person name="Miura H."/>
            <person name="Takahashi Y."/>
            <person name="Fujita N."/>
        </authorList>
    </citation>
    <scope>NUCLEOTIDE SEQUENCE [LARGE SCALE GENOMIC DNA]</scope>
    <source>
        <strain evidence="4">ATCC 33774 / DSM 43861 / JCM 3304 / KCC A-0304 / NBRC 14216 / KM-6054</strain>
    </source>
</reference>
<dbReference type="eggNOG" id="COG1012">
    <property type="taxonomic scope" value="Bacteria"/>
</dbReference>
<evidence type="ECO:0000259" key="2">
    <source>
        <dbReference type="Pfam" id="PF00171"/>
    </source>
</evidence>
<dbReference type="InterPro" id="IPR015590">
    <property type="entry name" value="Aldehyde_DH_dom"/>
</dbReference>
<accession>E4ND72</accession>
<dbReference type="RefSeq" id="WP_014136460.1">
    <property type="nucleotide sequence ID" value="NC_016109.1"/>
</dbReference>
<evidence type="ECO:0000313" key="3">
    <source>
        <dbReference type="EMBL" id="BAJ29153.1"/>
    </source>
</evidence>
<organism evidence="3 4">
    <name type="scientific">Kitasatospora setae (strain ATCC 33774 / DSM 43861 / JCM 3304 / KCC A-0304 / NBRC 14216 / KM-6054)</name>
    <name type="common">Streptomyces setae</name>
    <dbReference type="NCBI Taxonomy" id="452652"/>
    <lineage>
        <taxon>Bacteria</taxon>
        <taxon>Bacillati</taxon>
        <taxon>Actinomycetota</taxon>
        <taxon>Actinomycetes</taxon>
        <taxon>Kitasatosporales</taxon>
        <taxon>Streptomycetaceae</taxon>
        <taxon>Kitasatospora</taxon>
    </lineage>
</organism>
<dbReference type="EMBL" id="AP010968">
    <property type="protein sequence ID" value="BAJ29153.1"/>
    <property type="molecule type" value="Genomic_DNA"/>
</dbReference>
<dbReference type="HOGENOM" id="CLU_709372_0_0_11"/>
<dbReference type="KEGG" id="ksk:KSE_33430"/>
<dbReference type="InterPro" id="IPR016163">
    <property type="entry name" value="Ald_DH_C"/>
</dbReference>
<dbReference type="AlphaFoldDB" id="E4ND72"/>
<dbReference type="STRING" id="452652.KSE_33430"/>
<dbReference type="InterPro" id="IPR016161">
    <property type="entry name" value="Ald_DH/histidinol_DH"/>
</dbReference>
<dbReference type="SUPFAM" id="SSF53720">
    <property type="entry name" value="ALDH-like"/>
    <property type="match status" value="1"/>
</dbReference>
<dbReference type="Gene3D" id="3.40.605.10">
    <property type="entry name" value="Aldehyde Dehydrogenase, Chain A, domain 1"/>
    <property type="match status" value="1"/>
</dbReference>
<dbReference type="Gene3D" id="3.40.309.10">
    <property type="entry name" value="Aldehyde Dehydrogenase, Chain A, domain 2"/>
    <property type="match status" value="1"/>
</dbReference>
<evidence type="ECO:0000256" key="1">
    <source>
        <dbReference type="ARBA" id="ARBA00023002"/>
    </source>
</evidence>
<dbReference type="GO" id="GO:0016620">
    <property type="term" value="F:oxidoreductase activity, acting on the aldehyde or oxo group of donors, NAD or NADP as acceptor"/>
    <property type="evidence" value="ECO:0007669"/>
    <property type="project" value="InterPro"/>
</dbReference>
<protein>
    <submittedName>
        <fullName evidence="3">Putative oxidoreductase</fullName>
    </submittedName>
</protein>
<dbReference type="Pfam" id="PF00171">
    <property type="entry name" value="Aldedh"/>
    <property type="match status" value="1"/>
</dbReference>
<dbReference type="Proteomes" id="UP000007076">
    <property type="component" value="Chromosome"/>
</dbReference>